<dbReference type="Pfam" id="PF00106">
    <property type="entry name" value="adh_short"/>
    <property type="match status" value="1"/>
</dbReference>
<dbReference type="PANTHER" id="PTHR24320:SF148">
    <property type="entry name" value="NAD(P)-BINDING ROSSMANN-FOLD SUPERFAMILY PROTEIN"/>
    <property type="match status" value="1"/>
</dbReference>
<dbReference type="EMBL" id="CAJNNV010001213">
    <property type="protein sequence ID" value="CAE8584508.1"/>
    <property type="molecule type" value="Genomic_DNA"/>
</dbReference>
<dbReference type="PRINTS" id="PR00081">
    <property type="entry name" value="GDHRDH"/>
</dbReference>
<dbReference type="AlphaFoldDB" id="A0A813DFX2"/>
<dbReference type="OMA" id="NPWEGAQ"/>
<reference evidence="3" key="1">
    <citation type="submission" date="2021-02" db="EMBL/GenBank/DDBJ databases">
        <authorList>
            <person name="Dougan E. K."/>
            <person name="Rhodes N."/>
            <person name="Thang M."/>
            <person name="Chan C."/>
        </authorList>
    </citation>
    <scope>NUCLEOTIDE SEQUENCE</scope>
</reference>
<dbReference type="SUPFAM" id="SSF51735">
    <property type="entry name" value="NAD(P)-binding Rossmann-fold domains"/>
    <property type="match status" value="1"/>
</dbReference>
<dbReference type="EMBL" id="CAJNNW010028278">
    <property type="protein sequence ID" value="CAE8695469.1"/>
    <property type="molecule type" value="Genomic_DNA"/>
</dbReference>
<name>A0A813DFX2_POLGL</name>
<dbReference type="Gene3D" id="3.40.50.720">
    <property type="entry name" value="NAD(P)-binding Rossmann-like Domain"/>
    <property type="match status" value="1"/>
</dbReference>
<evidence type="ECO:0008006" key="6">
    <source>
        <dbReference type="Google" id="ProtNLM"/>
    </source>
</evidence>
<dbReference type="GO" id="GO:0016491">
    <property type="term" value="F:oxidoreductase activity"/>
    <property type="evidence" value="ECO:0007669"/>
    <property type="project" value="UniProtKB-KW"/>
</dbReference>
<gene>
    <name evidence="3" type="ORF">PGLA1383_LOCUS3439</name>
    <name evidence="4" type="ORF">PGLA2088_LOCUS29368</name>
</gene>
<comment type="similarity">
    <text evidence="1">Belongs to the short-chain dehydrogenases/reductases (SDR) family.</text>
</comment>
<dbReference type="OrthoDB" id="1274115at2759"/>
<evidence type="ECO:0000313" key="3">
    <source>
        <dbReference type="EMBL" id="CAE8584508.1"/>
    </source>
</evidence>
<dbReference type="InterPro" id="IPR036291">
    <property type="entry name" value="NAD(P)-bd_dom_sf"/>
</dbReference>
<sequence length="347" mass="37860">MGLCKQVILPVLFAYVGYVAVQRRAVASYIGPSGYGFSTMPAEVLADQDLTGVVVLITGANAGLGFESAREMAQRGAHIVVSTRSAKKSQETIEKLQELVGREAGAQFTPLECDLSDLNSVTMAAEQFLASGLPLHVLMNNAGIMALPTRQVSKQGFEMQMGTNHIGHFHLTNLLLPKLLDPSTSERRSRIVAVASSTHNEADTSFLANATLENSNYHYWTAYCNTKFANVLFAKELHERYFSQGLLTFSLHPGVASTEIGRSLSNRELIPILWNYPAYKTMKSVSACTSTQVFAATQATSQMSGRYLEDSNDRSSLRADLQAIADDADARKAFWDTTQSMVDAALK</sequence>
<dbReference type="Proteomes" id="UP000654075">
    <property type="component" value="Unassembled WGS sequence"/>
</dbReference>
<dbReference type="InterPro" id="IPR002347">
    <property type="entry name" value="SDR_fam"/>
</dbReference>
<keyword evidence="2" id="KW-0560">Oxidoreductase</keyword>
<protein>
    <recommendedName>
        <fullName evidence="6">Protochlorophyllide reductase</fullName>
    </recommendedName>
</protein>
<evidence type="ECO:0000313" key="4">
    <source>
        <dbReference type="EMBL" id="CAE8695469.1"/>
    </source>
</evidence>
<evidence type="ECO:0000256" key="2">
    <source>
        <dbReference type="ARBA" id="ARBA00023002"/>
    </source>
</evidence>
<dbReference type="PANTHER" id="PTHR24320">
    <property type="entry name" value="RETINOL DEHYDROGENASE"/>
    <property type="match status" value="1"/>
</dbReference>
<keyword evidence="5" id="KW-1185">Reference proteome</keyword>
<organism evidence="3 5">
    <name type="scientific">Polarella glacialis</name>
    <name type="common">Dinoflagellate</name>
    <dbReference type="NCBI Taxonomy" id="89957"/>
    <lineage>
        <taxon>Eukaryota</taxon>
        <taxon>Sar</taxon>
        <taxon>Alveolata</taxon>
        <taxon>Dinophyceae</taxon>
        <taxon>Suessiales</taxon>
        <taxon>Suessiaceae</taxon>
        <taxon>Polarella</taxon>
    </lineage>
</organism>
<dbReference type="Proteomes" id="UP000626109">
    <property type="component" value="Unassembled WGS sequence"/>
</dbReference>
<evidence type="ECO:0000256" key="1">
    <source>
        <dbReference type="ARBA" id="ARBA00006484"/>
    </source>
</evidence>
<proteinExistence type="inferred from homology"/>
<evidence type="ECO:0000313" key="5">
    <source>
        <dbReference type="Proteomes" id="UP000654075"/>
    </source>
</evidence>
<comment type="caution">
    <text evidence="3">The sequence shown here is derived from an EMBL/GenBank/DDBJ whole genome shotgun (WGS) entry which is preliminary data.</text>
</comment>
<accession>A0A813DFX2</accession>